<name>A0A855X704_9BACT</name>
<dbReference type="Gene3D" id="3.10.580.10">
    <property type="entry name" value="CBS-domain"/>
    <property type="match status" value="1"/>
</dbReference>
<dbReference type="EMBL" id="PQAP01000063">
    <property type="protein sequence ID" value="PWB73136.1"/>
    <property type="molecule type" value="Genomic_DNA"/>
</dbReference>
<dbReference type="SMART" id="SM00116">
    <property type="entry name" value="CBS"/>
    <property type="match status" value="2"/>
</dbReference>
<keyword evidence="5" id="KW-0460">Magnesium</keyword>
<feature type="domain" description="CBS" evidence="10">
    <location>
        <begin position="80"/>
        <end position="139"/>
    </location>
</feature>
<dbReference type="InterPro" id="IPR006667">
    <property type="entry name" value="SLC41_membr_dom"/>
</dbReference>
<evidence type="ECO:0000256" key="2">
    <source>
        <dbReference type="ARBA" id="ARBA00009749"/>
    </source>
</evidence>
<evidence type="ECO:0000313" key="12">
    <source>
        <dbReference type="Proteomes" id="UP000250918"/>
    </source>
</evidence>
<dbReference type="Gene3D" id="1.10.357.20">
    <property type="entry name" value="SLC41 divalent cation transporters, integral membrane domain"/>
    <property type="match status" value="1"/>
</dbReference>
<dbReference type="PANTHER" id="PTHR41394:SF5">
    <property type="entry name" value="SLC41A_MGTE INTEGRAL MEMBRANE DOMAIN-CONTAINING PROTEIN"/>
    <property type="match status" value="1"/>
</dbReference>
<sequence length="328" mass="35828">MPTKDIANLYKPVLQYAQRRVTALHQDQTVREALDYLRGQDLGEKIVYFYVVDSDNRLVGVVPVRRLLMSRLDITVADIMVRQIVAVRASDTLLTASELLLQHRFMAVPVVDTERHLIGVLDITLFADEGSTLARQHEIDSAFQLIGVHVSLGRNISIWSSLKDRLPWLFANIAGGLVCALILTFNESLIQAVTLLAMFIPVVLTVSESVGMQSMTLTLQSSHHRLSWRLLVSLVRRELPSAFGLGLCSAALVGLIALMWKHNFAAAAAVGAGLFVAVIVACILGVLVPGAIKLLRADPKIASGPIALAVADMVTLLLLFTFARGFLM</sequence>
<feature type="transmembrane region" description="Helical" evidence="9">
    <location>
        <begin position="304"/>
        <end position="327"/>
    </location>
</feature>
<evidence type="ECO:0000256" key="1">
    <source>
        <dbReference type="ARBA" id="ARBA00004141"/>
    </source>
</evidence>
<dbReference type="AlphaFoldDB" id="A0A855X704"/>
<dbReference type="GO" id="GO:0008324">
    <property type="term" value="F:monoatomic cation transmembrane transporter activity"/>
    <property type="evidence" value="ECO:0007669"/>
    <property type="project" value="InterPro"/>
</dbReference>
<dbReference type="InterPro" id="IPR036739">
    <property type="entry name" value="SLC41_membr_dom_sf"/>
</dbReference>
<keyword evidence="7 9" id="KW-0472">Membrane</keyword>
<dbReference type="Pfam" id="PF01769">
    <property type="entry name" value="MgtE"/>
    <property type="match status" value="1"/>
</dbReference>
<evidence type="ECO:0000256" key="8">
    <source>
        <dbReference type="PROSITE-ProRule" id="PRU00703"/>
    </source>
</evidence>
<evidence type="ECO:0000259" key="10">
    <source>
        <dbReference type="PROSITE" id="PS51371"/>
    </source>
</evidence>
<comment type="similarity">
    <text evidence="2">Belongs to the SLC41A transporter family.</text>
</comment>
<keyword evidence="4 9" id="KW-0812">Transmembrane</keyword>
<dbReference type="GO" id="GO:0016020">
    <property type="term" value="C:membrane"/>
    <property type="evidence" value="ECO:0007669"/>
    <property type="project" value="UniProtKB-SubCell"/>
</dbReference>
<comment type="caution">
    <text evidence="11">The sequence shown here is derived from an EMBL/GenBank/DDBJ whole genome shotgun (WGS) entry which is preliminary data.</text>
</comment>
<evidence type="ECO:0000256" key="3">
    <source>
        <dbReference type="ARBA" id="ARBA00022448"/>
    </source>
</evidence>
<reference evidence="11 12" key="1">
    <citation type="journal article" date="2018" name="ISME J.">
        <title>A methanotrophic archaeon couples anaerobic oxidation of methane to Fe(III) reduction.</title>
        <authorList>
            <person name="Cai C."/>
            <person name="Leu A.O."/>
            <person name="Xie G.J."/>
            <person name="Guo J."/>
            <person name="Feng Y."/>
            <person name="Zhao J.X."/>
            <person name="Tyson G.W."/>
            <person name="Yuan Z."/>
            <person name="Hu S."/>
        </authorList>
    </citation>
    <scope>NUCLEOTIDE SEQUENCE [LARGE SCALE GENOMIC DNA]</scope>
    <source>
        <strain evidence="11">FeB_12</strain>
    </source>
</reference>
<dbReference type="PROSITE" id="PS51371">
    <property type="entry name" value="CBS"/>
    <property type="match status" value="2"/>
</dbReference>
<evidence type="ECO:0000256" key="9">
    <source>
        <dbReference type="SAM" id="Phobius"/>
    </source>
</evidence>
<evidence type="ECO:0000256" key="5">
    <source>
        <dbReference type="ARBA" id="ARBA00022842"/>
    </source>
</evidence>
<keyword evidence="3" id="KW-0813">Transport</keyword>
<feature type="transmembrane region" description="Helical" evidence="9">
    <location>
        <begin position="166"/>
        <end position="183"/>
    </location>
</feature>
<accession>A0A855X704</accession>
<dbReference type="PANTHER" id="PTHR41394">
    <property type="entry name" value="MAGNESIUM TRANSPORTER MGTE"/>
    <property type="match status" value="1"/>
</dbReference>
<dbReference type="InterPro" id="IPR000644">
    <property type="entry name" value="CBS_dom"/>
</dbReference>
<evidence type="ECO:0000256" key="4">
    <source>
        <dbReference type="ARBA" id="ARBA00022692"/>
    </source>
</evidence>
<keyword evidence="8" id="KW-0129">CBS domain</keyword>
<dbReference type="SUPFAM" id="SSF54631">
    <property type="entry name" value="CBS-domain pair"/>
    <property type="match status" value="1"/>
</dbReference>
<proteinExistence type="inferred from homology"/>
<dbReference type="SUPFAM" id="SSF161093">
    <property type="entry name" value="MgtE membrane domain-like"/>
    <property type="match status" value="1"/>
</dbReference>
<organism evidence="11 12">
    <name type="scientific">candidate division GN15 bacterium</name>
    <dbReference type="NCBI Taxonomy" id="2072418"/>
    <lineage>
        <taxon>Bacteria</taxon>
        <taxon>candidate division GN15</taxon>
    </lineage>
</organism>
<feature type="transmembrane region" description="Helical" evidence="9">
    <location>
        <begin position="189"/>
        <end position="207"/>
    </location>
</feature>
<evidence type="ECO:0000256" key="7">
    <source>
        <dbReference type="ARBA" id="ARBA00023136"/>
    </source>
</evidence>
<gene>
    <name evidence="11" type="ORF">C3F09_05505</name>
</gene>
<keyword evidence="6 9" id="KW-1133">Transmembrane helix</keyword>
<dbReference type="InterPro" id="IPR046342">
    <property type="entry name" value="CBS_dom_sf"/>
</dbReference>
<comment type="subcellular location">
    <subcellularLocation>
        <location evidence="1">Membrane</location>
        <topology evidence="1">Multi-pass membrane protein</topology>
    </subcellularLocation>
</comment>
<dbReference type="Pfam" id="PF00571">
    <property type="entry name" value="CBS"/>
    <property type="match status" value="2"/>
</dbReference>
<feature type="transmembrane region" description="Helical" evidence="9">
    <location>
        <begin position="266"/>
        <end position="292"/>
    </location>
</feature>
<feature type="transmembrane region" description="Helical" evidence="9">
    <location>
        <begin position="239"/>
        <end position="260"/>
    </location>
</feature>
<protein>
    <submittedName>
        <fullName evidence="11">Magnesium transporter MgtE</fullName>
    </submittedName>
</protein>
<feature type="domain" description="CBS" evidence="10">
    <location>
        <begin position="17"/>
        <end position="79"/>
    </location>
</feature>
<evidence type="ECO:0000256" key="6">
    <source>
        <dbReference type="ARBA" id="ARBA00022989"/>
    </source>
</evidence>
<dbReference type="Proteomes" id="UP000250918">
    <property type="component" value="Unassembled WGS sequence"/>
</dbReference>
<dbReference type="CDD" id="cd04606">
    <property type="entry name" value="CBS_pair_Mg_transporter"/>
    <property type="match status" value="1"/>
</dbReference>
<evidence type="ECO:0000313" key="11">
    <source>
        <dbReference type="EMBL" id="PWB73136.1"/>
    </source>
</evidence>